<comment type="similarity">
    <text evidence="1">Belongs to the sodium:galactoside symporter (TC 2.A.2) family.</text>
</comment>
<feature type="transmembrane region" description="Helical" evidence="3">
    <location>
        <begin position="336"/>
        <end position="360"/>
    </location>
</feature>
<dbReference type="GO" id="GO:0015293">
    <property type="term" value="F:symporter activity"/>
    <property type="evidence" value="ECO:0007669"/>
    <property type="project" value="InterPro"/>
</dbReference>
<sequence>MRGGPAPPAFHFCTDNRAPDVVRKFTEGRMLAYASGNFGKALVFSGADLTILFLLTDLLGLSAMAAGSLMLFALCGDLVFDLVAARLVIRLRHAGKGYRWMVAAAAIPCGLAFALLYAMPALGMREIWALALALLVFRGAYAVIDVPHNALMAQITSDSRARGRVSGYRLMFSTAAALALATILTPLVQQAGSEQAFDRLAITGMIAGMVFIVTMILCALTSNDGAGRPIADTPCEDGIAIPLGDPMVMAMALLGLLTGFFVPAFARTLLYIGSYVVARPELVPGLLLALTFGQFAGVLLWTALTGRFSKSALLAMGGGAGAIGLILFALCLPWPAALIGCAALIGFGLASVYMLPWGLLADAVDVVAWRHGRRFETGMFAGYLVVVKASGAASAAAIGWVLDGLGYVPGQAQAPAVQAGIIALGLGLPLIGCLSAILLMRRFDLGHARHARLIAGLARRRARRDAQSGAEPVSGLKRGLAKSSGDGSTGAGGLALSAQARQSISRSMVAPAVARS</sequence>
<accession>A0A239C7A5</accession>
<feature type="transmembrane region" description="Helical" evidence="3">
    <location>
        <begin position="200"/>
        <end position="220"/>
    </location>
</feature>
<feature type="transmembrane region" description="Helical" evidence="3">
    <location>
        <begin position="311"/>
        <end position="330"/>
    </location>
</feature>
<evidence type="ECO:0000256" key="2">
    <source>
        <dbReference type="SAM" id="MobiDB-lite"/>
    </source>
</evidence>
<evidence type="ECO:0000313" key="4">
    <source>
        <dbReference type="EMBL" id="SNS15829.1"/>
    </source>
</evidence>
<protein>
    <submittedName>
        <fullName evidence="4">Glycoside/pentoside/hexuronide:cation symporter, GPH family</fullName>
    </submittedName>
</protein>
<feature type="transmembrane region" description="Helical" evidence="3">
    <location>
        <begin position="282"/>
        <end position="304"/>
    </location>
</feature>
<dbReference type="InterPro" id="IPR036259">
    <property type="entry name" value="MFS_trans_sf"/>
</dbReference>
<keyword evidence="3" id="KW-1133">Transmembrane helix</keyword>
<keyword evidence="3" id="KW-0812">Transmembrane</keyword>
<organism evidence="4 5">
    <name type="scientific">Edaphosphingomonas laterariae</name>
    <dbReference type="NCBI Taxonomy" id="861865"/>
    <lineage>
        <taxon>Bacteria</taxon>
        <taxon>Pseudomonadati</taxon>
        <taxon>Pseudomonadota</taxon>
        <taxon>Alphaproteobacteria</taxon>
        <taxon>Sphingomonadales</taxon>
        <taxon>Rhizorhabdaceae</taxon>
        <taxon>Edaphosphingomonas</taxon>
    </lineage>
</organism>
<gene>
    <name evidence="4" type="ORF">SAMN06295912_10236</name>
</gene>
<feature type="transmembrane region" description="Helical" evidence="3">
    <location>
        <begin position="421"/>
        <end position="440"/>
    </location>
</feature>
<feature type="transmembrane region" description="Helical" evidence="3">
    <location>
        <begin position="167"/>
        <end position="188"/>
    </location>
</feature>
<dbReference type="GO" id="GO:0005886">
    <property type="term" value="C:plasma membrane"/>
    <property type="evidence" value="ECO:0007669"/>
    <property type="project" value="TreeGrafter"/>
</dbReference>
<dbReference type="Gene3D" id="1.20.1250.20">
    <property type="entry name" value="MFS general substrate transporter like domains"/>
    <property type="match status" value="1"/>
</dbReference>
<feature type="region of interest" description="Disordered" evidence="2">
    <location>
        <begin position="465"/>
        <end position="493"/>
    </location>
</feature>
<dbReference type="InterPro" id="IPR039672">
    <property type="entry name" value="MFS_2"/>
</dbReference>
<feature type="transmembrane region" description="Helical" evidence="3">
    <location>
        <begin position="61"/>
        <end position="88"/>
    </location>
</feature>
<dbReference type="AlphaFoldDB" id="A0A239C7A5"/>
<dbReference type="EMBL" id="FZOS01000002">
    <property type="protein sequence ID" value="SNS15829.1"/>
    <property type="molecule type" value="Genomic_DNA"/>
</dbReference>
<reference evidence="5" key="1">
    <citation type="submission" date="2017-06" db="EMBL/GenBank/DDBJ databases">
        <authorList>
            <person name="Varghese N."/>
            <person name="Submissions S."/>
        </authorList>
    </citation>
    <scope>NUCLEOTIDE SEQUENCE [LARGE SCALE GENOMIC DNA]</scope>
    <source>
        <strain evidence="5">LNB2</strain>
    </source>
</reference>
<dbReference type="SUPFAM" id="SSF103473">
    <property type="entry name" value="MFS general substrate transporter"/>
    <property type="match status" value="1"/>
</dbReference>
<evidence type="ECO:0000256" key="3">
    <source>
        <dbReference type="SAM" id="Phobius"/>
    </source>
</evidence>
<dbReference type="PANTHER" id="PTHR11328">
    <property type="entry name" value="MAJOR FACILITATOR SUPERFAMILY DOMAIN-CONTAINING PROTEIN"/>
    <property type="match status" value="1"/>
</dbReference>
<name>A0A239C7A5_9SPHN</name>
<evidence type="ECO:0000313" key="5">
    <source>
        <dbReference type="Proteomes" id="UP000198281"/>
    </source>
</evidence>
<feature type="transmembrane region" description="Helical" evidence="3">
    <location>
        <begin position="127"/>
        <end position="146"/>
    </location>
</feature>
<feature type="transmembrane region" description="Helical" evidence="3">
    <location>
        <begin position="100"/>
        <end position="121"/>
    </location>
</feature>
<keyword evidence="5" id="KW-1185">Reference proteome</keyword>
<dbReference type="Pfam" id="PF13347">
    <property type="entry name" value="MFS_2"/>
    <property type="match status" value="1"/>
</dbReference>
<keyword evidence="3" id="KW-0472">Membrane</keyword>
<dbReference type="GO" id="GO:0008643">
    <property type="term" value="P:carbohydrate transport"/>
    <property type="evidence" value="ECO:0007669"/>
    <property type="project" value="InterPro"/>
</dbReference>
<proteinExistence type="inferred from homology"/>
<dbReference type="Proteomes" id="UP000198281">
    <property type="component" value="Unassembled WGS sequence"/>
</dbReference>
<evidence type="ECO:0000256" key="1">
    <source>
        <dbReference type="ARBA" id="ARBA00009617"/>
    </source>
</evidence>
<feature type="transmembrane region" description="Helical" evidence="3">
    <location>
        <begin position="248"/>
        <end position="270"/>
    </location>
</feature>
<feature type="transmembrane region" description="Helical" evidence="3">
    <location>
        <begin position="380"/>
        <end position="401"/>
    </location>
</feature>
<dbReference type="PANTHER" id="PTHR11328:SF24">
    <property type="entry name" value="MAJOR FACILITATOR SUPERFAMILY (MFS) PROFILE DOMAIN-CONTAINING PROTEIN"/>
    <property type="match status" value="1"/>
</dbReference>